<reference evidence="11 12" key="1">
    <citation type="journal article" date="2018" name="Nat. Genet.">
        <title>Extensive intraspecific gene order and gene structural variations between Mo17 and other maize genomes.</title>
        <authorList>
            <person name="Sun S."/>
            <person name="Zhou Y."/>
            <person name="Chen J."/>
            <person name="Shi J."/>
            <person name="Zhao H."/>
            <person name="Zhao H."/>
            <person name="Song W."/>
            <person name="Zhang M."/>
            <person name="Cui Y."/>
            <person name="Dong X."/>
            <person name="Liu H."/>
            <person name="Ma X."/>
            <person name="Jiao Y."/>
            <person name="Wang B."/>
            <person name="Wei X."/>
            <person name="Stein J.C."/>
            <person name="Glaubitz J.C."/>
            <person name="Lu F."/>
            <person name="Yu G."/>
            <person name="Liang C."/>
            <person name="Fengler K."/>
            <person name="Li B."/>
            <person name="Rafalski A."/>
            <person name="Schnable P.S."/>
            <person name="Ware D.H."/>
            <person name="Buckler E.S."/>
            <person name="Lai J."/>
        </authorList>
    </citation>
    <scope>NUCLEOTIDE SEQUENCE [LARGE SCALE GENOMIC DNA]</scope>
    <source>
        <strain evidence="12">cv. Missouri 17</strain>
        <tissue evidence="11">Seedling</tissue>
    </source>
</reference>
<feature type="domain" description="Expansin-like CBD" evidence="10">
    <location>
        <begin position="176"/>
        <end position="258"/>
    </location>
</feature>
<dbReference type="PANTHER" id="PTHR31692">
    <property type="entry name" value="EXPANSIN-B3"/>
    <property type="match status" value="1"/>
</dbReference>
<dbReference type="PROSITE" id="PS50843">
    <property type="entry name" value="EXPANSIN_CBD"/>
    <property type="match status" value="1"/>
</dbReference>
<dbReference type="Proteomes" id="UP000251960">
    <property type="component" value="Chromosome 10"/>
</dbReference>
<dbReference type="InterPro" id="IPR007117">
    <property type="entry name" value="Expansin_CBD"/>
</dbReference>
<feature type="signal peptide" evidence="8">
    <location>
        <begin position="1"/>
        <end position="25"/>
    </location>
</feature>
<dbReference type="InterPro" id="IPR036908">
    <property type="entry name" value="RlpA-like_sf"/>
</dbReference>
<dbReference type="PROSITE" id="PS50842">
    <property type="entry name" value="EXPANSIN_EG45"/>
    <property type="match status" value="1"/>
</dbReference>
<feature type="domain" description="Expansin-like EG45" evidence="9">
    <location>
        <begin position="53"/>
        <end position="163"/>
    </location>
</feature>
<keyword evidence="3" id="KW-0134">Cell wall</keyword>
<keyword evidence="7" id="KW-0961">Cell wall biogenesis/degradation</keyword>
<protein>
    <submittedName>
        <fullName evidence="11">Expansin-B18</fullName>
    </submittedName>
</protein>
<dbReference type="GO" id="GO:0005576">
    <property type="term" value="C:extracellular region"/>
    <property type="evidence" value="ECO:0007669"/>
    <property type="project" value="InterPro"/>
</dbReference>
<comment type="similarity">
    <text evidence="2">Belongs to the expansin family. Expansin B subfamily.</text>
</comment>
<dbReference type="InterPro" id="IPR005795">
    <property type="entry name" value="LolPI"/>
</dbReference>
<dbReference type="SUPFAM" id="SSF49590">
    <property type="entry name" value="PHL pollen allergen"/>
    <property type="match status" value="1"/>
</dbReference>
<evidence type="ECO:0000259" key="10">
    <source>
        <dbReference type="PROSITE" id="PS50843"/>
    </source>
</evidence>
<feature type="chain" id="PRO_5018634438" evidence="8">
    <location>
        <begin position="26"/>
        <end position="262"/>
    </location>
</feature>
<evidence type="ECO:0000313" key="12">
    <source>
        <dbReference type="Proteomes" id="UP000251960"/>
    </source>
</evidence>
<dbReference type="InterPro" id="IPR036749">
    <property type="entry name" value="Expansin_CBD_sf"/>
</dbReference>
<dbReference type="SUPFAM" id="SSF50685">
    <property type="entry name" value="Barwin-like endoglucanases"/>
    <property type="match status" value="1"/>
</dbReference>
<comment type="subcellular location">
    <subcellularLocation>
        <location evidence="1">Secreted</location>
        <location evidence="1">Cell wall</location>
    </subcellularLocation>
</comment>
<dbReference type="InterPro" id="IPR007112">
    <property type="entry name" value="Expansin/allergen_DPBB_dom"/>
</dbReference>
<evidence type="ECO:0000256" key="3">
    <source>
        <dbReference type="ARBA" id="ARBA00022512"/>
    </source>
</evidence>
<dbReference type="PANTHER" id="PTHR31692:SF76">
    <property type="entry name" value="EXPANSIN-B15"/>
    <property type="match status" value="1"/>
</dbReference>
<sequence length="262" mass="26892">MACKPQLLFFTAIAALASIIHPCASVEFHRKLSSWSDGGATWYGAATGAGSDGGACGYRGAVDQAPFSSMIAAGSPSIYNSGKGCGSCFQVKCTGNDACSGDPVTVVITDECPGGACLSEPSHFDMSGTAFGAMAKPGQADKLRGAGVLQIQYTRVQCNWPGVQLTFVVDAGSNPEYFAVLVKYVNGDGDLSAVDLMQTGAGASWASMQPSWGAVWKFSAGSPLLAPLSIRLTSSSGKQLVASNVIPAGWTPGATYQSSVNY</sequence>
<dbReference type="SMART" id="SM00837">
    <property type="entry name" value="DPBB_1"/>
    <property type="match status" value="1"/>
</dbReference>
<evidence type="ECO:0000256" key="2">
    <source>
        <dbReference type="ARBA" id="ARBA00005650"/>
    </source>
</evidence>
<dbReference type="AlphaFoldDB" id="A0A3L6G8Q6"/>
<evidence type="ECO:0000256" key="1">
    <source>
        <dbReference type="ARBA" id="ARBA00004191"/>
    </source>
</evidence>
<dbReference type="ExpressionAtlas" id="A0A3L6G8Q6">
    <property type="expression patterns" value="baseline"/>
</dbReference>
<keyword evidence="4" id="KW-0964">Secreted</keyword>
<dbReference type="InterPro" id="IPR009009">
    <property type="entry name" value="RlpA-like_DPBB"/>
</dbReference>
<keyword evidence="5 8" id="KW-0732">Signal</keyword>
<evidence type="ECO:0000256" key="5">
    <source>
        <dbReference type="ARBA" id="ARBA00022729"/>
    </source>
</evidence>
<evidence type="ECO:0000313" key="11">
    <source>
        <dbReference type="EMBL" id="PWZ44901.1"/>
    </source>
</evidence>
<dbReference type="EMBL" id="NCVQ01000002">
    <property type="protein sequence ID" value="PWZ44901.1"/>
    <property type="molecule type" value="Genomic_DNA"/>
</dbReference>
<dbReference type="Gene3D" id="2.40.40.10">
    <property type="entry name" value="RlpA-like domain"/>
    <property type="match status" value="1"/>
</dbReference>
<dbReference type="Pfam" id="PF01357">
    <property type="entry name" value="Expansin_C"/>
    <property type="match status" value="1"/>
</dbReference>
<proteinExistence type="inferred from homology"/>
<dbReference type="PRINTS" id="PR01225">
    <property type="entry name" value="EXPANSNFAMLY"/>
</dbReference>
<evidence type="ECO:0000256" key="8">
    <source>
        <dbReference type="SAM" id="SignalP"/>
    </source>
</evidence>
<dbReference type="CDD" id="cd22275">
    <property type="entry name" value="DPBB_EXPB_N"/>
    <property type="match status" value="1"/>
</dbReference>
<dbReference type="OrthoDB" id="406505at2759"/>
<evidence type="ECO:0000256" key="4">
    <source>
        <dbReference type="ARBA" id="ARBA00022525"/>
    </source>
</evidence>
<dbReference type="PRINTS" id="PR00829">
    <property type="entry name" value="LOLP1ALLERGN"/>
</dbReference>
<dbReference type="OMA" id="WLLMQES"/>
<keyword evidence="6" id="KW-0325">Glycoprotein</keyword>
<comment type="caution">
    <text evidence="11">The sequence shown here is derived from an EMBL/GenBank/DDBJ whole genome shotgun (WGS) entry which is preliminary data.</text>
</comment>
<organism evidence="11 12">
    <name type="scientific">Zea mays</name>
    <name type="common">Maize</name>
    <dbReference type="NCBI Taxonomy" id="4577"/>
    <lineage>
        <taxon>Eukaryota</taxon>
        <taxon>Viridiplantae</taxon>
        <taxon>Streptophyta</taxon>
        <taxon>Embryophyta</taxon>
        <taxon>Tracheophyta</taxon>
        <taxon>Spermatophyta</taxon>
        <taxon>Magnoliopsida</taxon>
        <taxon>Liliopsida</taxon>
        <taxon>Poales</taxon>
        <taxon>Poaceae</taxon>
        <taxon>PACMAD clade</taxon>
        <taxon>Panicoideae</taxon>
        <taxon>Andropogonodae</taxon>
        <taxon>Andropogoneae</taxon>
        <taxon>Tripsacinae</taxon>
        <taxon>Zea</taxon>
    </lineage>
</organism>
<dbReference type="InterPro" id="IPR007118">
    <property type="entry name" value="Expan_Lol_pI"/>
</dbReference>
<accession>A0A3L6G8Q6</accession>
<dbReference type="Pfam" id="PF03330">
    <property type="entry name" value="DPBB_1"/>
    <property type="match status" value="1"/>
</dbReference>
<evidence type="ECO:0000256" key="7">
    <source>
        <dbReference type="ARBA" id="ARBA00023316"/>
    </source>
</evidence>
<name>A0A3L6G8Q6_MAIZE</name>
<dbReference type="KEGG" id="zma:103641999"/>
<gene>
    <name evidence="11" type="primary">EXPB18</name>
    <name evidence="11" type="ORF">Zm00014a_003658</name>
</gene>
<evidence type="ECO:0000259" key="9">
    <source>
        <dbReference type="PROSITE" id="PS50842"/>
    </source>
</evidence>
<evidence type="ECO:0000256" key="6">
    <source>
        <dbReference type="ARBA" id="ARBA00023180"/>
    </source>
</evidence>
<dbReference type="SMR" id="A0A3L6G8Q6"/>
<dbReference type="Gene3D" id="2.60.40.760">
    <property type="entry name" value="Expansin, cellulose-binding-like domain"/>
    <property type="match status" value="1"/>
</dbReference>
<dbReference type="GO" id="GO:0071555">
    <property type="term" value="P:cell wall organization"/>
    <property type="evidence" value="ECO:0007669"/>
    <property type="project" value="UniProtKB-KW"/>
</dbReference>